<sequence length="380" mass="40622">MLKRLFVPLLLFVCGLLAGLVLTGRLRYAEETTAETIATVASQQAATPTITTNVPDFTGIAAARIESVVNISSQTLEPRQISPFGGDPFFQYFFGDEPDLFGWDRQESLGSGVIVSQNGYILTNNHVVGNPDAEVTVTLVDKREYAAEVVGVDQWTDLALLKINEETLQPAPWGNSSGLKVAEWVLAIGNPFQLNQTVTLGIVSAVGRANLGIATYEDFIQTDAAINQGNSGGALINGRGELVGINTAIYSQSGGDQGVGFAVPSNLARRVMKDFIEFGEVRRGSIGYIEIAPLTNRLAAQLGVPDGRGALIQRMRRDSAAYDAGLRPGDVVITFEDTSVEDASHLLRLLADANIGKAVTLGVIRDGDLFEIEVQIALGQ</sequence>
<dbReference type="SMART" id="SM00228">
    <property type="entry name" value="PDZ"/>
    <property type="match status" value="1"/>
</dbReference>
<dbReference type="InterPro" id="IPR051201">
    <property type="entry name" value="Chloro_Bact_Ser_Proteases"/>
</dbReference>
<keyword evidence="2" id="KW-0378">Hydrolase</keyword>
<dbReference type="AlphaFoldDB" id="A0A381PBL0"/>
<dbReference type="PANTHER" id="PTHR43343:SF3">
    <property type="entry name" value="PROTEASE DO-LIKE 8, CHLOROPLASTIC"/>
    <property type="match status" value="1"/>
</dbReference>
<reference evidence="4" key="1">
    <citation type="submission" date="2018-05" db="EMBL/GenBank/DDBJ databases">
        <authorList>
            <person name="Lanie J.A."/>
            <person name="Ng W.-L."/>
            <person name="Kazmierczak K.M."/>
            <person name="Andrzejewski T.M."/>
            <person name="Davidsen T.M."/>
            <person name="Wayne K.J."/>
            <person name="Tettelin H."/>
            <person name="Glass J.I."/>
            <person name="Rusch D."/>
            <person name="Podicherti R."/>
            <person name="Tsui H.-C.T."/>
            <person name="Winkler M.E."/>
        </authorList>
    </citation>
    <scope>NUCLEOTIDE SEQUENCE</scope>
</reference>
<keyword evidence="1" id="KW-0645">Protease</keyword>
<name>A0A381PBL0_9ZZZZ</name>
<feature type="domain" description="PDZ" evidence="3">
    <location>
        <begin position="288"/>
        <end position="367"/>
    </location>
</feature>
<dbReference type="InterPro" id="IPR009003">
    <property type="entry name" value="Peptidase_S1_PA"/>
</dbReference>
<evidence type="ECO:0000259" key="3">
    <source>
        <dbReference type="PROSITE" id="PS50106"/>
    </source>
</evidence>
<dbReference type="InterPro" id="IPR001478">
    <property type="entry name" value="PDZ"/>
</dbReference>
<dbReference type="Pfam" id="PF13365">
    <property type="entry name" value="Trypsin_2"/>
    <property type="match status" value="1"/>
</dbReference>
<dbReference type="PANTHER" id="PTHR43343">
    <property type="entry name" value="PEPTIDASE S12"/>
    <property type="match status" value="1"/>
</dbReference>
<accession>A0A381PBL0</accession>
<proteinExistence type="predicted"/>
<gene>
    <name evidence="4" type="ORF">METZ01_LOCUS17200</name>
</gene>
<evidence type="ECO:0000313" key="4">
    <source>
        <dbReference type="EMBL" id="SUZ64346.1"/>
    </source>
</evidence>
<organism evidence="4">
    <name type="scientific">marine metagenome</name>
    <dbReference type="NCBI Taxonomy" id="408172"/>
    <lineage>
        <taxon>unclassified sequences</taxon>
        <taxon>metagenomes</taxon>
        <taxon>ecological metagenomes</taxon>
    </lineage>
</organism>
<dbReference type="GO" id="GO:0006508">
    <property type="term" value="P:proteolysis"/>
    <property type="evidence" value="ECO:0007669"/>
    <property type="project" value="UniProtKB-KW"/>
</dbReference>
<protein>
    <recommendedName>
        <fullName evidence="3">PDZ domain-containing protein</fullName>
    </recommendedName>
</protein>
<evidence type="ECO:0000256" key="2">
    <source>
        <dbReference type="ARBA" id="ARBA00022801"/>
    </source>
</evidence>
<dbReference type="GO" id="GO:0004252">
    <property type="term" value="F:serine-type endopeptidase activity"/>
    <property type="evidence" value="ECO:0007669"/>
    <property type="project" value="InterPro"/>
</dbReference>
<dbReference type="Pfam" id="PF13180">
    <property type="entry name" value="PDZ_2"/>
    <property type="match status" value="1"/>
</dbReference>
<dbReference type="PRINTS" id="PR00834">
    <property type="entry name" value="PROTEASES2C"/>
</dbReference>
<dbReference type="InterPro" id="IPR001940">
    <property type="entry name" value="Peptidase_S1C"/>
</dbReference>
<dbReference type="EMBL" id="UINC01000931">
    <property type="protein sequence ID" value="SUZ64346.1"/>
    <property type="molecule type" value="Genomic_DNA"/>
</dbReference>
<dbReference type="Gene3D" id="2.30.42.10">
    <property type="match status" value="1"/>
</dbReference>
<dbReference type="Gene3D" id="2.40.10.120">
    <property type="match status" value="1"/>
</dbReference>
<dbReference type="SUPFAM" id="SSF50156">
    <property type="entry name" value="PDZ domain-like"/>
    <property type="match status" value="1"/>
</dbReference>
<dbReference type="PROSITE" id="PS50106">
    <property type="entry name" value="PDZ"/>
    <property type="match status" value="1"/>
</dbReference>
<dbReference type="InterPro" id="IPR036034">
    <property type="entry name" value="PDZ_sf"/>
</dbReference>
<dbReference type="SUPFAM" id="SSF50494">
    <property type="entry name" value="Trypsin-like serine proteases"/>
    <property type="match status" value="1"/>
</dbReference>
<evidence type="ECO:0000256" key="1">
    <source>
        <dbReference type="ARBA" id="ARBA00022670"/>
    </source>
</evidence>